<evidence type="ECO:0000313" key="4">
    <source>
        <dbReference type="Proteomes" id="UP001152797"/>
    </source>
</evidence>
<feature type="compositionally biased region" description="Acidic residues" evidence="1">
    <location>
        <begin position="562"/>
        <end position="573"/>
    </location>
</feature>
<dbReference type="EMBL" id="CAMXCT010001001">
    <property type="protein sequence ID" value="CAI3985581.1"/>
    <property type="molecule type" value="Genomic_DNA"/>
</dbReference>
<keyword evidence="4" id="KW-1185">Reference proteome</keyword>
<feature type="non-terminal residue" evidence="2">
    <location>
        <position position="1"/>
    </location>
</feature>
<sequence length="709" mass="77719">LHRKKLTQFSIVRSIGLSLLSQIAAFLDGNLDTILQSELAVARERRKKQPLTVLEFFNLIQNVRYFTLGKSILGTGRQITTGTMWLAYRAMVCYLAKARRVFQNSPHMSVGSSVSCSVVFDGSVVQKIAVEAYKFHCPMVNLSAYAPPLDHDWSRLAMASNAIKYAWDIERLVAMGFPVVQSMAQALQVPLVGASDRKRAADLIKVIGNSMHDKDKLITIMKDYYLEVGSPMANCSFMELVRKEDTKASKSSAASESGNRMPLAGVMPKTGSKAAQAAIADGPSGEGGSDNEIKKKVGETPKFKEITVASKRVPVCKCGHERAECADCGRGYLTVTMMGEVPQFKVVEAQGTTANQTVPPDDTTTKGPQEGDGDNKRPLESSGSKEASASAKPASTPAKPSAPTPSVPKKPDIFAKDSDKTTINMEALTPDAKSVKTKGVKRKHCLGRGPDDDASKSPALPAQACLLAELVKTVPKKRLNADNNDLQPDKMLVPRDLDLRPMLTIVKTKSWFASVAVMDHLCDNWSLMGYLLDHVLDIDTANGDGPWRDQVAQNEFHHSQETDNDESGDDEGADNVPDSPGVATGRQRVAREKPTSKKELASLRERFQNTLHLCGHLYRDLSLRDDLRMVVNAVRPYLAEYSTVLSALKESQVDEILLLHDNAVFDSSVFLMKHHCYVNSRSDRVLMSLGFRTCAALGLRMVKHIVQED</sequence>
<protein>
    <submittedName>
        <fullName evidence="2">Uncharacterized protein</fullName>
    </submittedName>
</protein>
<reference evidence="3" key="2">
    <citation type="submission" date="2024-04" db="EMBL/GenBank/DDBJ databases">
        <authorList>
            <person name="Chen Y."/>
            <person name="Shah S."/>
            <person name="Dougan E. K."/>
            <person name="Thang M."/>
            <person name="Chan C."/>
        </authorList>
    </citation>
    <scope>NUCLEOTIDE SEQUENCE [LARGE SCALE GENOMIC DNA]</scope>
</reference>
<feature type="compositionally biased region" description="Basic and acidic residues" evidence="1">
    <location>
        <begin position="409"/>
        <end position="420"/>
    </location>
</feature>
<feature type="region of interest" description="Disordered" evidence="1">
    <location>
        <begin position="351"/>
        <end position="438"/>
    </location>
</feature>
<name>A0A9P1FRL4_9DINO</name>
<dbReference type="Proteomes" id="UP001152797">
    <property type="component" value="Unassembled WGS sequence"/>
</dbReference>
<proteinExistence type="predicted"/>
<feature type="compositionally biased region" description="Low complexity" evidence="1">
    <location>
        <begin position="381"/>
        <end position="399"/>
    </location>
</feature>
<dbReference type="AlphaFoldDB" id="A0A9P1FRL4"/>
<comment type="caution">
    <text evidence="2">The sequence shown here is derived from an EMBL/GenBank/DDBJ whole genome shotgun (WGS) entry which is preliminary data.</text>
</comment>
<organism evidence="2">
    <name type="scientific">Cladocopium goreaui</name>
    <dbReference type="NCBI Taxonomy" id="2562237"/>
    <lineage>
        <taxon>Eukaryota</taxon>
        <taxon>Sar</taxon>
        <taxon>Alveolata</taxon>
        <taxon>Dinophyceae</taxon>
        <taxon>Suessiales</taxon>
        <taxon>Symbiodiniaceae</taxon>
        <taxon>Cladocopium</taxon>
    </lineage>
</organism>
<evidence type="ECO:0000313" key="3">
    <source>
        <dbReference type="EMBL" id="CAL1138956.1"/>
    </source>
</evidence>
<gene>
    <name evidence="2" type="ORF">C1SCF055_LOCUS13014</name>
</gene>
<feature type="non-terminal residue" evidence="2">
    <location>
        <position position="709"/>
    </location>
</feature>
<evidence type="ECO:0000256" key="1">
    <source>
        <dbReference type="SAM" id="MobiDB-lite"/>
    </source>
</evidence>
<reference evidence="2" key="1">
    <citation type="submission" date="2022-10" db="EMBL/GenBank/DDBJ databases">
        <authorList>
            <person name="Chen Y."/>
            <person name="Dougan E. K."/>
            <person name="Chan C."/>
            <person name="Rhodes N."/>
            <person name="Thang M."/>
        </authorList>
    </citation>
    <scope>NUCLEOTIDE SEQUENCE</scope>
</reference>
<dbReference type="EMBL" id="CAMXCT020001001">
    <property type="protein sequence ID" value="CAL1138956.1"/>
    <property type="molecule type" value="Genomic_DNA"/>
</dbReference>
<dbReference type="EMBL" id="CAMXCT030001001">
    <property type="protein sequence ID" value="CAL4772893.1"/>
    <property type="molecule type" value="Genomic_DNA"/>
</dbReference>
<feature type="region of interest" description="Disordered" evidence="1">
    <location>
        <begin position="557"/>
        <end position="596"/>
    </location>
</feature>
<dbReference type="OrthoDB" id="428456at2759"/>
<evidence type="ECO:0000313" key="2">
    <source>
        <dbReference type="EMBL" id="CAI3985581.1"/>
    </source>
</evidence>
<accession>A0A9P1FRL4</accession>